<reference evidence="8" key="3">
    <citation type="submission" date="2015-06" db="UniProtKB">
        <authorList>
            <consortium name="EnsemblMetazoa"/>
        </authorList>
    </citation>
    <scope>IDENTIFICATION</scope>
</reference>
<dbReference type="EnsemblMetazoa" id="CapteT186078">
    <property type="protein sequence ID" value="CapteP186078"/>
    <property type="gene ID" value="CapteG186078"/>
</dbReference>
<dbReference type="InterPro" id="IPR013980">
    <property type="entry name" value="MANSC_dom"/>
</dbReference>
<evidence type="ECO:0000313" key="7">
    <source>
        <dbReference type="EMBL" id="ELT92487.1"/>
    </source>
</evidence>
<evidence type="ECO:0000256" key="5">
    <source>
        <dbReference type="SAM" id="SignalP"/>
    </source>
</evidence>
<dbReference type="PANTHER" id="PTHR46182">
    <property type="entry name" value="FI19480P1"/>
    <property type="match status" value="1"/>
</dbReference>
<feature type="region of interest" description="Disordered" evidence="4">
    <location>
        <begin position="239"/>
        <end position="277"/>
    </location>
</feature>
<dbReference type="PROSITE" id="PS01186">
    <property type="entry name" value="EGF_2"/>
    <property type="match status" value="1"/>
</dbReference>
<evidence type="ECO:0000256" key="1">
    <source>
        <dbReference type="ARBA" id="ARBA00004370"/>
    </source>
</evidence>
<keyword evidence="5" id="KW-0732">Signal</keyword>
<accession>R7TG76</accession>
<dbReference type="OrthoDB" id="10631066at2759"/>
<dbReference type="Pfam" id="PF23597">
    <property type="entry name" value="KIAA0319_N"/>
    <property type="match status" value="1"/>
</dbReference>
<feature type="chain" id="PRO_5008786972" description="EGF-like domain-containing protein" evidence="5">
    <location>
        <begin position="22"/>
        <end position="368"/>
    </location>
</feature>
<sequence length="368" mass="40820">MPTLRPLLLLLCLLFIRTAWCLDLCSNFEDEAADSFVHQSATPKGGAGAGVYTRDVAATSLTTCLVSCCESTSCQTLFFHKDTCYLIRCNSTDSCSPVARTEAKFKNSFLVIVRSVGPSQSPLSDVLSHLDVHSECSPDSEGGCLANEVCTFELQETFVGYVCECDQGFTYDAHSNRCTADFVPASCEIGLVGQCPKHERCQGKNKRSRQGVCRCVEGYARDEASGWCENEHLKTREKIKDESTVASTPITSTSKSPPPTSSMLLPSTPPSSTVRPKGQMREFTSYVWSLQYKSLSQKFPLISLTFFPFYFTYLEQPIHVDLRIEFEFDMSCVEVMWEGDKMLMKGAFERTSSTNLLDNSPGSFLPFA</sequence>
<dbReference type="SMART" id="SM00181">
    <property type="entry name" value="EGF"/>
    <property type="match status" value="2"/>
</dbReference>
<gene>
    <name evidence="7" type="ORF">CAPTEDRAFT_186078</name>
</gene>
<name>R7TG76_CAPTE</name>
<dbReference type="STRING" id="283909.R7TG76"/>
<dbReference type="AlphaFoldDB" id="R7TG76"/>
<organism evidence="7">
    <name type="scientific">Capitella teleta</name>
    <name type="common">Polychaete worm</name>
    <dbReference type="NCBI Taxonomy" id="283909"/>
    <lineage>
        <taxon>Eukaryota</taxon>
        <taxon>Metazoa</taxon>
        <taxon>Spiralia</taxon>
        <taxon>Lophotrochozoa</taxon>
        <taxon>Annelida</taxon>
        <taxon>Polychaeta</taxon>
        <taxon>Sedentaria</taxon>
        <taxon>Scolecida</taxon>
        <taxon>Capitellidae</taxon>
        <taxon>Capitella</taxon>
    </lineage>
</organism>
<evidence type="ECO:0000256" key="3">
    <source>
        <dbReference type="ARBA" id="ARBA00023180"/>
    </source>
</evidence>
<dbReference type="InterPro" id="IPR029865">
    <property type="entry name" value="KIAA0319-like"/>
</dbReference>
<evidence type="ECO:0000259" key="6">
    <source>
        <dbReference type="PROSITE" id="PS01186"/>
    </source>
</evidence>
<comment type="subcellular location">
    <subcellularLocation>
        <location evidence="1">Membrane</location>
    </subcellularLocation>
</comment>
<protein>
    <recommendedName>
        <fullName evidence="6">EGF-like domain-containing protein</fullName>
    </recommendedName>
</protein>
<keyword evidence="3" id="KW-0325">Glycoprotein</keyword>
<keyword evidence="9" id="KW-1185">Reference proteome</keyword>
<dbReference type="GO" id="GO:0001764">
    <property type="term" value="P:neuron migration"/>
    <property type="evidence" value="ECO:0007669"/>
    <property type="project" value="TreeGrafter"/>
</dbReference>
<reference evidence="7 9" key="2">
    <citation type="journal article" date="2013" name="Nature">
        <title>Insights into bilaterian evolution from three spiralian genomes.</title>
        <authorList>
            <person name="Simakov O."/>
            <person name="Marletaz F."/>
            <person name="Cho S.J."/>
            <person name="Edsinger-Gonzales E."/>
            <person name="Havlak P."/>
            <person name="Hellsten U."/>
            <person name="Kuo D.H."/>
            <person name="Larsson T."/>
            <person name="Lv J."/>
            <person name="Arendt D."/>
            <person name="Savage R."/>
            <person name="Osoegawa K."/>
            <person name="de Jong P."/>
            <person name="Grimwood J."/>
            <person name="Chapman J.A."/>
            <person name="Shapiro H."/>
            <person name="Aerts A."/>
            <person name="Otillar R.P."/>
            <person name="Terry A.Y."/>
            <person name="Boore J.L."/>
            <person name="Grigoriev I.V."/>
            <person name="Lindberg D.R."/>
            <person name="Seaver E.C."/>
            <person name="Weisblat D.A."/>
            <person name="Putnam N.H."/>
            <person name="Rokhsar D.S."/>
        </authorList>
    </citation>
    <scope>NUCLEOTIDE SEQUENCE</scope>
    <source>
        <strain evidence="7 9">I ESC-2004</strain>
    </source>
</reference>
<feature type="domain" description="EGF-like" evidence="6">
    <location>
        <begin position="163"/>
        <end position="178"/>
    </location>
</feature>
<dbReference type="GO" id="GO:0031410">
    <property type="term" value="C:cytoplasmic vesicle"/>
    <property type="evidence" value="ECO:0007669"/>
    <property type="project" value="TreeGrafter"/>
</dbReference>
<feature type="compositionally biased region" description="Low complexity" evidence="4">
    <location>
        <begin position="247"/>
        <end position="273"/>
    </location>
</feature>
<reference evidence="9" key="1">
    <citation type="submission" date="2012-12" db="EMBL/GenBank/DDBJ databases">
        <authorList>
            <person name="Hellsten U."/>
            <person name="Grimwood J."/>
            <person name="Chapman J.A."/>
            <person name="Shapiro H."/>
            <person name="Aerts A."/>
            <person name="Otillar R.P."/>
            <person name="Terry A.Y."/>
            <person name="Boore J.L."/>
            <person name="Simakov O."/>
            <person name="Marletaz F."/>
            <person name="Cho S.-J."/>
            <person name="Edsinger-Gonzales E."/>
            <person name="Havlak P."/>
            <person name="Kuo D.-H."/>
            <person name="Larsson T."/>
            <person name="Lv J."/>
            <person name="Arendt D."/>
            <person name="Savage R."/>
            <person name="Osoegawa K."/>
            <person name="de Jong P."/>
            <person name="Lindberg D.R."/>
            <person name="Seaver E.C."/>
            <person name="Weisblat D.A."/>
            <person name="Putnam N.H."/>
            <person name="Grigoriev I.V."/>
            <person name="Rokhsar D.S."/>
        </authorList>
    </citation>
    <scope>NUCLEOTIDE SEQUENCE</scope>
    <source>
        <strain evidence="9">I ESC-2004</strain>
    </source>
</reference>
<keyword evidence="2" id="KW-0472">Membrane</keyword>
<evidence type="ECO:0000256" key="2">
    <source>
        <dbReference type="ARBA" id="ARBA00023136"/>
    </source>
</evidence>
<feature type="signal peptide" evidence="5">
    <location>
        <begin position="1"/>
        <end position="21"/>
    </location>
</feature>
<evidence type="ECO:0000313" key="8">
    <source>
        <dbReference type="EnsemblMetazoa" id="CapteP186078"/>
    </source>
</evidence>
<dbReference type="EMBL" id="AMQN01013291">
    <property type="status" value="NOT_ANNOTATED_CDS"/>
    <property type="molecule type" value="Genomic_DNA"/>
</dbReference>
<evidence type="ECO:0000313" key="9">
    <source>
        <dbReference type="Proteomes" id="UP000014760"/>
    </source>
</evidence>
<dbReference type="PANTHER" id="PTHR46182:SF2">
    <property type="entry name" value="FI19480P1"/>
    <property type="match status" value="1"/>
</dbReference>
<dbReference type="Proteomes" id="UP000014760">
    <property type="component" value="Unassembled WGS sequence"/>
</dbReference>
<evidence type="ECO:0000256" key="4">
    <source>
        <dbReference type="SAM" id="MobiDB-lite"/>
    </source>
</evidence>
<dbReference type="InterPro" id="IPR000742">
    <property type="entry name" value="EGF"/>
</dbReference>
<dbReference type="EMBL" id="KB310103">
    <property type="protein sequence ID" value="ELT92487.1"/>
    <property type="molecule type" value="Genomic_DNA"/>
</dbReference>
<dbReference type="GO" id="GO:0016020">
    <property type="term" value="C:membrane"/>
    <property type="evidence" value="ECO:0007669"/>
    <property type="project" value="UniProtKB-SubCell"/>
</dbReference>
<dbReference type="HOGENOM" id="CLU_752835_0_0_1"/>
<proteinExistence type="predicted"/>